<dbReference type="EMBL" id="UINC01066571">
    <property type="protein sequence ID" value="SVB97418.1"/>
    <property type="molecule type" value="Genomic_DNA"/>
</dbReference>
<name>A0A382ID16_9ZZZZ</name>
<feature type="transmembrane region" description="Helical" evidence="1">
    <location>
        <begin position="82"/>
        <end position="105"/>
    </location>
</feature>
<dbReference type="AlphaFoldDB" id="A0A382ID16"/>
<dbReference type="PANTHER" id="PTHR44395">
    <property type="match status" value="1"/>
</dbReference>
<reference evidence="2" key="1">
    <citation type="submission" date="2018-05" db="EMBL/GenBank/DDBJ databases">
        <authorList>
            <person name="Lanie J.A."/>
            <person name="Ng W.-L."/>
            <person name="Kazmierczak K.M."/>
            <person name="Andrzejewski T.M."/>
            <person name="Davidsen T.M."/>
            <person name="Wayne K.J."/>
            <person name="Tettelin H."/>
            <person name="Glass J.I."/>
            <person name="Rusch D."/>
            <person name="Podicherti R."/>
            <person name="Tsui H.-C.T."/>
            <person name="Winkler M.E."/>
        </authorList>
    </citation>
    <scope>NUCLEOTIDE SEQUENCE</scope>
</reference>
<gene>
    <name evidence="2" type="ORF">METZ01_LOCUS250272</name>
</gene>
<feature type="transmembrane region" description="Helical" evidence="1">
    <location>
        <begin position="135"/>
        <end position="154"/>
    </location>
</feature>
<feature type="transmembrane region" description="Helical" evidence="1">
    <location>
        <begin position="197"/>
        <end position="217"/>
    </location>
</feature>
<keyword evidence="1" id="KW-0812">Transmembrane</keyword>
<feature type="non-terminal residue" evidence="2">
    <location>
        <position position="245"/>
    </location>
</feature>
<accession>A0A382ID16</accession>
<organism evidence="2">
    <name type="scientific">marine metagenome</name>
    <dbReference type="NCBI Taxonomy" id="408172"/>
    <lineage>
        <taxon>unclassified sequences</taxon>
        <taxon>metagenomes</taxon>
        <taxon>ecological metagenomes</taxon>
    </lineage>
</organism>
<evidence type="ECO:0000313" key="2">
    <source>
        <dbReference type="EMBL" id="SVB97418.1"/>
    </source>
</evidence>
<keyword evidence="1" id="KW-1133">Transmembrane helix</keyword>
<dbReference type="PANTHER" id="PTHR44395:SF1">
    <property type="entry name" value="PROTEIN O-MANNOSYL-TRANSFERASE TMTC3"/>
    <property type="match status" value="1"/>
</dbReference>
<evidence type="ECO:0008006" key="3">
    <source>
        <dbReference type="Google" id="ProtNLM"/>
    </source>
</evidence>
<protein>
    <recommendedName>
        <fullName evidence="3">Glycosyltransferase RgtA/B/C/D-like domain-containing protein</fullName>
    </recommendedName>
</protein>
<feature type="transmembrane region" description="Helical" evidence="1">
    <location>
        <begin position="166"/>
        <end position="185"/>
    </location>
</feature>
<sequence length="245" mass="27009">MTHAKLGASVFLLALVTHLNSLGGGFHYDDAHSIVENHHLRSLANVPAYFLDPATFSSETTMAMYRPLVQTSYALTYGLAGYIAWPYLLFNVLLHGLVAVLVYLLIEQKTGWALSAWWAGALFAVHPMHSQVANYISSRSEALAVLGVFAALYWAGQGFPLRSASAYALGLLSKSVAIVCAPLLLLWQGRKTPRRVWAPVAALSSIYLMIIVGNQFLTRSFAQDVRSYGVQIYTQSKALVYYLYL</sequence>
<keyword evidence="1" id="KW-0472">Membrane</keyword>
<proteinExistence type="predicted"/>
<evidence type="ECO:0000256" key="1">
    <source>
        <dbReference type="SAM" id="Phobius"/>
    </source>
</evidence>